<protein>
    <submittedName>
        <fullName evidence="3">S-adenosyl-L-methionine-dependent methyltransferase</fullName>
    </submittedName>
</protein>
<comment type="similarity">
    <text evidence="1">Belongs to the methyltransferase superfamily. LaeA methyltransferase family.</text>
</comment>
<keyword evidence="4" id="KW-1185">Reference proteome</keyword>
<keyword evidence="3" id="KW-0808">Transferase</keyword>
<evidence type="ECO:0000313" key="3">
    <source>
        <dbReference type="EMBL" id="WZH46818.1"/>
    </source>
</evidence>
<gene>
    <name evidence="3" type="ORF">QYS62_007928</name>
</gene>
<keyword evidence="3" id="KW-0489">Methyltransferase</keyword>
<dbReference type="InterPro" id="IPR029063">
    <property type="entry name" value="SAM-dependent_MTases_sf"/>
</dbReference>
<dbReference type="Pfam" id="PF13489">
    <property type="entry name" value="Methyltransf_23"/>
    <property type="match status" value="1"/>
</dbReference>
<sequence>MAGTESIGKSDQLPEQMTSHPQGEASDGLLPGDHWTQTTNDLEQEDDDTDSTLSANASSTASLTSEILRYREINGRHYHSEQGDAQYCQIDDCTQEWTFQENSFDYVHMRFLVGSIVDWTALYKQAYKCLKPGGWIESHEAGPTIKSDDDSIPAESAMGQWGKLFLEGGRRLQRPFSILEDDVQRQGMEEAGFTNIHEEEVKLLIGGWSSDPKTKEAGQYFQAAILQDVEGTLMFIANLLGWGKEEIHVFAARYRREIKSKNHHGYFLGKVVWAQKPHDA</sequence>
<feature type="region of interest" description="Disordered" evidence="2">
    <location>
        <begin position="1"/>
        <end position="58"/>
    </location>
</feature>
<reference evidence="3 4" key="1">
    <citation type="submission" date="2024-04" db="EMBL/GenBank/DDBJ databases">
        <title>Complete genome sequence of Fusarium acuminatum.</title>
        <authorList>
            <person name="Lan B."/>
        </authorList>
    </citation>
    <scope>NUCLEOTIDE SEQUENCE [LARGE SCALE GENOMIC DNA]</scope>
    <source>
        <strain evidence="3">1A</strain>
    </source>
</reference>
<dbReference type="GO" id="GO:0008168">
    <property type="term" value="F:methyltransferase activity"/>
    <property type="evidence" value="ECO:0007669"/>
    <property type="project" value="UniProtKB-KW"/>
</dbReference>
<organism evidence="3 4">
    <name type="scientific">Fusarium acuminatum</name>
    <dbReference type="NCBI Taxonomy" id="5515"/>
    <lineage>
        <taxon>Eukaryota</taxon>
        <taxon>Fungi</taxon>
        <taxon>Dikarya</taxon>
        <taxon>Ascomycota</taxon>
        <taxon>Pezizomycotina</taxon>
        <taxon>Sordariomycetes</taxon>
        <taxon>Hypocreomycetidae</taxon>
        <taxon>Hypocreales</taxon>
        <taxon>Nectriaceae</taxon>
        <taxon>Fusarium</taxon>
        <taxon>Fusarium tricinctum species complex</taxon>
    </lineage>
</organism>
<dbReference type="Proteomes" id="UP001489902">
    <property type="component" value="Chromosome 4"/>
</dbReference>
<dbReference type="GO" id="GO:0032259">
    <property type="term" value="P:methylation"/>
    <property type="evidence" value="ECO:0007669"/>
    <property type="project" value="UniProtKB-KW"/>
</dbReference>
<name>A0ABZ2X180_9HYPO</name>
<dbReference type="Gene3D" id="3.40.50.150">
    <property type="entry name" value="Vaccinia Virus protein VP39"/>
    <property type="match status" value="1"/>
</dbReference>
<evidence type="ECO:0000256" key="2">
    <source>
        <dbReference type="SAM" id="MobiDB-lite"/>
    </source>
</evidence>
<dbReference type="EMBL" id="CP151263">
    <property type="protein sequence ID" value="WZH46818.1"/>
    <property type="molecule type" value="Genomic_DNA"/>
</dbReference>
<dbReference type="PANTHER" id="PTHR43591">
    <property type="entry name" value="METHYLTRANSFERASE"/>
    <property type="match status" value="1"/>
</dbReference>
<proteinExistence type="inferred from homology"/>
<accession>A0ABZ2X180</accession>
<feature type="compositionally biased region" description="Polar residues" evidence="2">
    <location>
        <begin position="7"/>
        <end position="21"/>
    </location>
</feature>
<dbReference type="SUPFAM" id="SSF53335">
    <property type="entry name" value="S-adenosyl-L-methionine-dependent methyltransferases"/>
    <property type="match status" value="1"/>
</dbReference>
<dbReference type="PANTHER" id="PTHR43591:SF10">
    <property type="entry name" value="ABC TRANSMEMBRANE TYPE-1 DOMAIN-CONTAINING PROTEIN-RELATED"/>
    <property type="match status" value="1"/>
</dbReference>
<evidence type="ECO:0000256" key="1">
    <source>
        <dbReference type="ARBA" id="ARBA00038158"/>
    </source>
</evidence>
<evidence type="ECO:0000313" key="4">
    <source>
        <dbReference type="Proteomes" id="UP001489902"/>
    </source>
</evidence>